<dbReference type="CDD" id="cd03801">
    <property type="entry name" value="GT4_PimA-like"/>
    <property type="match status" value="1"/>
</dbReference>
<dbReference type="InterPro" id="IPR001296">
    <property type="entry name" value="Glyco_trans_1"/>
</dbReference>
<dbReference type="PANTHER" id="PTHR46401">
    <property type="entry name" value="GLYCOSYLTRANSFERASE WBBK-RELATED"/>
    <property type="match status" value="1"/>
</dbReference>
<dbReference type="GO" id="GO:0009103">
    <property type="term" value="P:lipopolysaccharide biosynthetic process"/>
    <property type="evidence" value="ECO:0007669"/>
    <property type="project" value="TreeGrafter"/>
</dbReference>
<sequence length="411" mass="47749">MLKLKIALLSYRSDPFSGGQGIYLKNLSDALIRRGHKITIFSGNPLPDVNKNVDLIEIKTPGFFETFEFKKRIDLFKKYPEKKIFDYQDFFDSITGVFSEPIYFAKRLENNKEFIKRANSFDIFHDNQSISNFSNLISNRLITTVHHPVHIDRDIDIQFERKFLKKISIKRWYSFLTNQKNSLKKSKILITPTQSSKNDIANLFSFEKKRIEVIWNGINIKKVEPFKPKKFTSRLVSIISSDVPMKNLEIVLKSLKDLSDQGINIKLKIIGDLREKNNNLIKQLEIADKIEFLPKLSKDQLIQNLDDADIGICPSIYEGFGFPLVEMMSRGLPVIASNRGSLPELLSNAGLTFNPFDKDELTVKIKQMLENKKLREKFALNSLNRMDDFFDWDEYAMKLEPLYQKILSGHF</sequence>
<dbReference type="Pfam" id="PF13439">
    <property type="entry name" value="Glyco_transf_4"/>
    <property type="match status" value="1"/>
</dbReference>
<dbReference type="PANTHER" id="PTHR46401:SF2">
    <property type="entry name" value="GLYCOSYLTRANSFERASE WBBK-RELATED"/>
    <property type="match status" value="1"/>
</dbReference>
<feature type="domain" description="Glycosyl transferase family 1" evidence="2">
    <location>
        <begin position="231"/>
        <end position="381"/>
    </location>
</feature>
<dbReference type="AlphaFoldDB" id="A0A9Q8TYU8"/>
<evidence type="ECO:0000259" key="3">
    <source>
        <dbReference type="Pfam" id="PF13439"/>
    </source>
</evidence>
<keyword evidence="5" id="KW-1185">Reference proteome</keyword>
<name>A0A9Q8TYU8_9GAMM</name>
<evidence type="ECO:0000256" key="1">
    <source>
        <dbReference type="ARBA" id="ARBA00022679"/>
    </source>
</evidence>
<dbReference type="SUPFAM" id="SSF53756">
    <property type="entry name" value="UDP-Glycosyltransferase/glycogen phosphorylase"/>
    <property type="match status" value="1"/>
</dbReference>
<evidence type="ECO:0000313" key="4">
    <source>
        <dbReference type="EMBL" id="URQ63014.1"/>
    </source>
</evidence>
<dbReference type="Gene3D" id="3.40.50.2000">
    <property type="entry name" value="Glycogen Phosphorylase B"/>
    <property type="match status" value="2"/>
</dbReference>
<gene>
    <name evidence="4" type="ORF">M9B40_04645</name>
</gene>
<feature type="domain" description="Glycosyltransferase subfamily 4-like N-terminal" evidence="3">
    <location>
        <begin position="18"/>
        <end position="221"/>
    </location>
</feature>
<dbReference type="GO" id="GO:0016757">
    <property type="term" value="F:glycosyltransferase activity"/>
    <property type="evidence" value="ECO:0007669"/>
    <property type="project" value="InterPro"/>
</dbReference>
<organism evidence="4 5">
    <name type="scientific">SAR86 cluster bacterium</name>
    <dbReference type="NCBI Taxonomy" id="2030880"/>
    <lineage>
        <taxon>Bacteria</taxon>
        <taxon>Pseudomonadati</taxon>
        <taxon>Pseudomonadota</taxon>
        <taxon>Gammaproteobacteria</taxon>
        <taxon>SAR86 cluster</taxon>
    </lineage>
</organism>
<dbReference type="Proteomes" id="UP001056381">
    <property type="component" value="Chromosome"/>
</dbReference>
<evidence type="ECO:0000313" key="5">
    <source>
        <dbReference type="Proteomes" id="UP001056381"/>
    </source>
</evidence>
<accession>A0A9Q8TYU8</accession>
<dbReference type="Pfam" id="PF00534">
    <property type="entry name" value="Glycos_transf_1"/>
    <property type="match status" value="1"/>
</dbReference>
<reference evidence="4" key="1">
    <citation type="submission" date="2022-05" db="EMBL/GenBank/DDBJ databases">
        <title>Single-amplified genomics reveal most streamlined microbe among free-living bacteria.</title>
        <authorList>
            <person name="Roda-Garcia J."/>
            <person name="Haro-Moreno J.M."/>
            <person name="Rodriguez-Valera F."/>
            <person name="Almagro-Moreno S."/>
            <person name="Lopez-Perez M."/>
        </authorList>
    </citation>
    <scope>NUCLEOTIDE SEQUENCE</scope>
    <source>
        <strain evidence="4">TMED112-D2-2</strain>
    </source>
</reference>
<dbReference type="InterPro" id="IPR028098">
    <property type="entry name" value="Glyco_trans_4-like_N"/>
</dbReference>
<dbReference type="EMBL" id="CP097966">
    <property type="protein sequence ID" value="URQ63014.1"/>
    <property type="molecule type" value="Genomic_DNA"/>
</dbReference>
<protein>
    <submittedName>
        <fullName evidence="4">Glycosyltransferase family 4 protein</fullName>
    </submittedName>
</protein>
<evidence type="ECO:0000259" key="2">
    <source>
        <dbReference type="Pfam" id="PF00534"/>
    </source>
</evidence>
<keyword evidence="1" id="KW-0808">Transferase</keyword>
<proteinExistence type="predicted"/>